<protein>
    <submittedName>
        <fullName evidence="1">Aminopeptidase M1 isoform A</fullName>
    </submittedName>
    <submittedName>
        <fullName evidence="2">Aminopeptidase M1 isoform B</fullName>
    </submittedName>
</protein>
<evidence type="ECO:0000313" key="1">
    <source>
        <dbReference type="EMBL" id="RZB58904.1"/>
    </source>
</evidence>
<keyword evidence="1" id="KW-0031">Aminopeptidase</keyword>
<comment type="caution">
    <text evidence="1">The sequence shown here is derived from an EMBL/GenBank/DDBJ whole genome shotgun (WGS) entry which is preliminary data.</text>
</comment>
<dbReference type="AlphaFoldDB" id="A0A445GCB6"/>
<dbReference type="GO" id="GO:0004177">
    <property type="term" value="F:aminopeptidase activity"/>
    <property type="evidence" value="ECO:0007669"/>
    <property type="project" value="UniProtKB-KW"/>
</dbReference>
<dbReference type="EMBL" id="QZWG01000016">
    <property type="protein sequence ID" value="RZB58904.1"/>
    <property type="molecule type" value="Genomic_DNA"/>
</dbReference>
<accession>A0A445GCB6</accession>
<keyword evidence="3" id="KW-1185">Reference proteome</keyword>
<keyword evidence="1" id="KW-0645">Protease</keyword>
<reference evidence="1 3" key="1">
    <citation type="submission" date="2018-09" db="EMBL/GenBank/DDBJ databases">
        <title>A high-quality reference genome of wild soybean provides a powerful tool to mine soybean genomes.</title>
        <authorList>
            <person name="Xie M."/>
            <person name="Chung C.Y.L."/>
            <person name="Li M.-W."/>
            <person name="Wong F.-L."/>
            <person name="Chan T.-F."/>
            <person name="Lam H.-M."/>
        </authorList>
    </citation>
    <scope>NUCLEOTIDE SEQUENCE [LARGE SCALE GENOMIC DNA]</scope>
    <source>
        <strain evidence="3">cv. W05</strain>
        <tissue evidence="1">Hypocotyl of etiolated seedlings</tissue>
    </source>
</reference>
<dbReference type="Proteomes" id="UP000289340">
    <property type="component" value="Chromosome 16"/>
</dbReference>
<dbReference type="SMR" id="A0A445GCB6"/>
<gene>
    <name evidence="1" type="ORF">D0Y65_042290</name>
</gene>
<keyword evidence="1" id="KW-0378">Hydrolase</keyword>
<organism evidence="1 3">
    <name type="scientific">Glycine soja</name>
    <name type="common">Wild soybean</name>
    <dbReference type="NCBI Taxonomy" id="3848"/>
    <lineage>
        <taxon>Eukaryota</taxon>
        <taxon>Viridiplantae</taxon>
        <taxon>Streptophyta</taxon>
        <taxon>Embryophyta</taxon>
        <taxon>Tracheophyta</taxon>
        <taxon>Spermatophyta</taxon>
        <taxon>Magnoliopsida</taxon>
        <taxon>eudicotyledons</taxon>
        <taxon>Gunneridae</taxon>
        <taxon>Pentapetalae</taxon>
        <taxon>rosids</taxon>
        <taxon>fabids</taxon>
        <taxon>Fabales</taxon>
        <taxon>Fabaceae</taxon>
        <taxon>Papilionoideae</taxon>
        <taxon>50 kb inversion clade</taxon>
        <taxon>NPAAA clade</taxon>
        <taxon>indigoferoid/millettioid clade</taxon>
        <taxon>Phaseoleae</taxon>
        <taxon>Glycine</taxon>
        <taxon>Glycine subgen. Soja</taxon>
    </lineage>
</organism>
<evidence type="ECO:0000313" key="3">
    <source>
        <dbReference type="Proteomes" id="UP000289340"/>
    </source>
</evidence>
<sequence>MDNWERILVKYGAGLLLTNFISQIVPLVNSDEKADEIEAFFASHMNHSIVMHLKLSIERIRIKARWI</sequence>
<dbReference type="EMBL" id="QZWG01000016">
    <property type="protein sequence ID" value="RZB58905.1"/>
    <property type="molecule type" value="Genomic_DNA"/>
</dbReference>
<dbReference type="Gene3D" id="1.25.50.20">
    <property type="match status" value="1"/>
</dbReference>
<evidence type="ECO:0000313" key="2">
    <source>
        <dbReference type="EMBL" id="RZB58905.1"/>
    </source>
</evidence>
<proteinExistence type="predicted"/>
<name>A0A445GCB6_GLYSO</name>